<reference evidence="1 2" key="1">
    <citation type="submission" date="2015-03" db="EMBL/GenBank/DDBJ databases">
        <title>Draft genome of the nematode, Opisthorchis viverrini.</title>
        <authorList>
            <person name="Mitreva M."/>
        </authorList>
    </citation>
    <scope>NUCLEOTIDE SEQUENCE [LARGE SCALE GENOMIC DNA]</scope>
    <source>
        <strain evidence="1">Khon Kaen</strain>
    </source>
</reference>
<dbReference type="EMBL" id="KV891965">
    <property type="protein sequence ID" value="OON21867.1"/>
    <property type="molecule type" value="Genomic_DNA"/>
</dbReference>
<keyword evidence="2" id="KW-1185">Reference proteome</keyword>
<sequence>MLSICRACFTETWAQRSMASLGGRLTDSCFCHKTSGQRHSFVEAQSVGCFLPLVGHRQRCTHKHLISAQPRSTNSPFKWVQTNHHLLRRVWSIGPNCLASNACLRYWRSCGGNERAWTRLVTSTSSQDKLTQASKHMLTTSCWLLFDTHISLNHPLDFLADGVSY</sequence>
<proteinExistence type="predicted"/>
<dbReference type="AlphaFoldDB" id="A0A1S8X5B9"/>
<evidence type="ECO:0000313" key="2">
    <source>
        <dbReference type="Proteomes" id="UP000243686"/>
    </source>
</evidence>
<dbReference type="Proteomes" id="UP000243686">
    <property type="component" value="Unassembled WGS sequence"/>
</dbReference>
<accession>A0A1S8X5B9</accession>
<name>A0A1S8X5B9_OPIVI</name>
<protein>
    <submittedName>
        <fullName evidence="1">Uncharacterized protein</fullName>
    </submittedName>
</protein>
<evidence type="ECO:0000313" key="1">
    <source>
        <dbReference type="EMBL" id="OON21867.1"/>
    </source>
</evidence>
<organism evidence="1 2">
    <name type="scientific">Opisthorchis viverrini</name>
    <name type="common">Southeast Asian liver fluke</name>
    <dbReference type="NCBI Taxonomy" id="6198"/>
    <lineage>
        <taxon>Eukaryota</taxon>
        <taxon>Metazoa</taxon>
        <taxon>Spiralia</taxon>
        <taxon>Lophotrochozoa</taxon>
        <taxon>Platyhelminthes</taxon>
        <taxon>Trematoda</taxon>
        <taxon>Digenea</taxon>
        <taxon>Opisthorchiida</taxon>
        <taxon>Opisthorchiata</taxon>
        <taxon>Opisthorchiidae</taxon>
        <taxon>Opisthorchis</taxon>
    </lineage>
</organism>
<gene>
    <name evidence="1" type="ORF">X801_02234</name>
</gene>